<comment type="subcellular location">
    <subcellularLocation>
        <location evidence="1">Cell membrane</location>
        <topology evidence="1">Multi-pass membrane protein</topology>
    </subcellularLocation>
</comment>
<sequence>MPELHLFSLFVVTVTLLMLLPGPNVGLIVGNTVRHGTSYGLLTIAGTSTAMAVQLGLTSLGLASLLGHAGIWFGWIRWIGVLYLIYLGIKSWRAPPAAAMGTSVRPASRRGLVVRAFLVSLTNPKTLFFYGALLPQFISPAGSFAHQMAALAITCVVIALIVDTGWCLLAGKIRGHLGGRLANRVGGSVLIGAGLGLALARGAKS</sequence>
<gene>
    <name evidence="7" type="ORF">SAMN05421828_10477</name>
</gene>
<accession>A0A8G2FFI6</accession>
<evidence type="ECO:0000256" key="2">
    <source>
        <dbReference type="ARBA" id="ARBA00022475"/>
    </source>
</evidence>
<dbReference type="PIRSF" id="PIRSF006324">
    <property type="entry name" value="LeuE"/>
    <property type="match status" value="1"/>
</dbReference>
<evidence type="ECO:0000313" key="8">
    <source>
        <dbReference type="Proteomes" id="UP000186308"/>
    </source>
</evidence>
<dbReference type="EMBL" id="FTNE01000004">
    <property type="protein sequence ID" value="SIQ38838.1"/>
    <property type="molecule type" value="Genomic_DNA"/>
</dbReference>
<organism evidence="7 8">
    <name type="scientific">Acidiphilium rubrum</name>
    <dbReference type="NCBI Taxonomy" id="526"/>
    <lineage>
        <taxon>Bacteria</taxon>
        <taxon>Pseudomonadati</taxon>
        <taxon>Pseudomonadota</taxon>
        <taxon>Alphaproteobacteria</taxon>
        <taxon>Acetobacterales</taxon>
        <taxon>Acidocellaceae</taxon>
        <taxon>Acidiphilium</taxon>
    </lineage>
</organism>
<keyword evidence="5 6" id="KW-0472">Membrane</keyword>
<dbReference type="PANTHER" id="PTHR30086:SF20">
    <property type="entry name" value="ARGININE EXPORTER PROTEIN ARGO-RELATED"/>
    <property type="match status" value="1"/>
</dbReference>
<dbReference type="RefSeq" id="WP_029310472.1">
    <property type="nucleotide sequence ID" value="NZ_FTNE01000004.1"/>
</dbReference>
<feature type="transmembrane region" description="Helical" evidence="6">
    <location>
        <begin position="144"/>
        <end position="169"/>
    </location>
</feature>
<reference evidence="7 8" key="1">
    <citation type="submission" date="2017-01" db="EMBL/GenBank/DDBJ databases">
        <authorList>
            <person name="Varghese N."/>
            <person name="Submissions S."/>
        </authorList>
    </citation>
    <scope>NUCLEOTIDE SEQUENCE [LARGE SCALE GENOMIC DNA]</scope>
    <source>
        <strain evidence="7 8">ATCC 35905</strain>
    </source>
</reference>
<feature type="transmembrane region" description="Helical" evidence="6">
    <location>
        <begin position="181"/>
        <end position="200"/>
    </location>
</feature>
<feature type="transmembrane region" description="Helical" evidence="6">
    <location>
        <begin position="72"/>
        <end position="92"/>
    </location>
</feature>
<evidence type="ECO:0000256" key="4">
    <source>
        <dbReference type="ARBA" id="ARBA00022989"/>
    </source>
</evidence>
<dbReference type="OrthoDB" id="9804822at2"/>
<keyword evidence="3 6" id="KW-0812">Transmembrane</keyword>
<evidence type="ECO:0000256" key="3">
    <source>
        <dbReference type="ARBA" id="ARBA00022692"/>
    </source>
</evidence>
<feature type="transmembrane region" description="Helical" evidence="6">
    <location>
        <begin position="6"/>
        <end position="29"/>
    </location>
</feature>
<keyword evidence="4 6" id="KW-1133">Transmembrane helix</keyword>
<comment type="caution">
    <text evidence="7">The sequence shown here is derived from an EMBL/GenBank/DDBJ whole genome shotgun (WGS) entry which is preliminary data.</text>
</comment>
<dbReference type="InterPro" id="IPR001123">
    <property type="entry name" value="LeuE-type"/>
</dbReference>
<keyword evidence="2" id="KW-1003">Cell membrane</keyword>
<evidence type="ECO:0000256" key="1">
    <source>
        <dbReference type="ARBA" id="ARBA00004651"/>
    </source>
</evidence>
<evidence type="ECO:0000256" key="6">
    <source>
        <dbReference type="SAM" id="Phobius"/>
    </source>
</evidence>
<dbReference type="PANTHER" id="PTHR30086">
    <property type="entry name" value="ARGININE EXPORTER PROTEIN ARGO"/>
    <property type="match status" value="1"/>
</dbReference>
<dbReference type="GO" id="GO:0005886">
    <property type="term" value="C:plasma membrane"/>
    <property type="evidence" value="ECO:0007669"/>
    <property type="project" value="UniProtKB-SubCell"/>
</dbReference>
<evidence type="ECO:0000313" key="7">
    <source>
        <dbReference type="EMBL" id="SIQ38838.1"/>
    </source>
</evidence>
<feature type="transmembrane region" description="Helical" evidence="6">
    <location>
        <begin position="41"/>
        <end position="66"/>
    </location>
</feature>
<feature type="transmembrane region" description="Helical" evidence="6">
    <location>
        <begin position="112"/>
        <end position="132"/>
    </location>
</feature>
<name>A0A8G2FFI6_ACIRU</name>
<protein>
    <submittedName>
        <fullName evidence="7">Threonine/homoserine/homoserine lactone efflux protein</fullName>
    </submittedName>
</protein>
<dbReference type="AlphaFoldDB" id="A0A8G2FFI6"/>
<dbReference type="GO" id="GO:0015171">
    <property type="term" value="F:amino acid transmembrane transporter activity"/>
    <property type="evidence" value="ECO:0007669"/>
    <property type="project" value="TreeGrafter"/>
</dbReference>
<dbReference type="Pfam" id="PF01810">
    <property type="entry name" value="LysE"/>
    <property type="match status" value="1"/>
</dbReference>
<keyword evidence="8" id="KW-1185">Reference proteome</keyword>
<proteinExistence type="predicted"/>
<dbReference type="Proteomes" id="UP000186308">
    <property type="component" value="Unassembled WGS sequence"/>
</dbReference>
<evidence type="ECO:0000256" key="5">
    <source>
        <dbReference type="ARBA" id="ARBA00023136"/>
    </source>
</evidence>